<dbReference type="NCBIfam" id="NF008508">
    <property type="entry name" value="PRK11425.1"/>
    <property type="match status" value="1"/>
</dbReference>
<organism evidence="2 3">
    <name type="scientific">Tissierella simiarum</name>
    <dbReference type="NCBI Taxonomy" id="2841534"/>
    <lineage>
        <taxon>Bacteria</taxon>
        <taxon>Bacillati</taxon>
        <taxon>Bacillota</taxon>
        <taxon>Tissierellia</taxon>
        <taxon>Tissierellales</taxon>
        <taxon>Tissierellaceae</taxon>
        <taxon>Tissierella</taxon>
    </lineage>
</organism>
<name>A0ABS6E543_9FIRM</name>
<dbReference type="PROSITE" id="PS51101">
    <property type="entry name" value="PTS_EIIB_TYPE_4"/>
    <property type="match status" value="1"/>
</dbReference>
<protein>
    <submittedName>
        <fullName evidence="2">PTS N-acetylgalactosamine transporter subunit IIB</fullName>
    </submittedName>
</protein>
<accession>A0ABS6E543</accession>
<evidence type="ECO:0000313" key="2">
    <source>
        <dbReference type="EMBL" id="MBU5437951.1"/>
    </source>
</evidence>
<dbReference type="CDD" id="cd00001">
    <property type="entry name" value="PTS_IIB_man"/>
    <property type="match status" value="1"/>
</dbReference>
<proteinExistence type="predicted"/>
<dbReference type="Pfam" id="PF03830">
    <property type="entry name" value="PTSIIB_sorb"/>
    <property type="match status" value="1"/>
</dbReference>
<gene>
    <name evidence="2" type="primary">agaB</name>
    <name evidence="2" type="ORF">KQI42_08025</name>
</gene>
<evidence type="ECO:0000313" key="3">
    <source>
        <dbReference type="Proteomes" id="UP000749471"/>
    </source>
</evidence>
<dbReference type="NCBIfam" id="TIGR00854">
    <property type="entry name" value="pts-sorbose"/>
    <property type="match status" value="1"/>
</dbReference>
<dbReference type="EMBL" id="JAHLPM010000005">
    <property type="protein sequence ID" value="MBU5437951.1"/>
    <property type="molecule type" value="Genomic_DNA"/>
</dbReference>
<dbReference type="InterPro" id="IPR018455">
    <property type="entry name" value="PTS_IIB_sorbose-sp_subgr"/>
</dbReference>
<dbReference type="RefSeq" id="WP_216518594.1">
    <property type="nucleotide sequence ID" value="NZ_JAHLPM010000005.1"/>
</dbReference>
<comment type="caution">
    <text evidence="2">The sequence shown here is derived from an EMBL/GenBank/DDBJ whole genome shotgun (WGS) entry which is preliminary data.</text>
</comment>
<dbReference type="InterPro" id="IPR004720">
    <property type="entry name" value="PTS_IIB_sorbose-sp"/>
</dbReference>
<dbReference type="NCBIfam" id="NF007288">
    <property type="entry name" value="PRK09756.1"/>
    <property type="match status" value="1"/>
</dbReference>
<reference evidence="2 3" key="1">
    <citation type="submission" date="2021-06" db="EMBL/GenBank/DDBJ databases">
        <authorList>
            <person name="Sun Q."/>
            <person name="Li D."/>
        </authorList>
    </citation>
    <scope>NUCLEOTIDE SEQUENCE [LARGE SCALE GENOMIC DNA]</scope>
    <source>
        <strain evidence="2 3">MSJ-40</strain>
    </source>
</reference>
<keyword evidence="3" id="KW-1185">Reference proteome</keyword>
<dbReference type="Proteomes" id="UP000749471">
    <property type="component" value="Unassembled WGS sequence"/>
</dbReference>
<sequence length="157" mass="17908">MSNILLTRIDNRLIHGQVGLTWINHIGANLILVADDEVAYDDIQQNLMDMAAPSTVDTRYFTIQETIDKIHKAADDQLIFLVTRTPENVLKMVEGGVPIKKVNISNMHFKEGKKQISSTVSIDEKDAEAFRKLHKLGVELEIRRVPDERKKDILEFI</sequence>
<feature type="domain" description="PTS EIIB type-4" evidence="1">
    <location>
        <begin position="1"/>
        <end position="157"/>
    </location>
</feature>
<evidence type="ECO:0000259" key="1">
    <source>
        <dbReference type="PROSITE" id="PS51101"/>
    </source>
</evidence>